<proteinExistence type="predicted"/>
<dbReference type="PROSITE" id="PS51387">
    <property type="entry name" value="FAD_PCMH"/>
    <property type="match status" value="1"/>
</dbReference>
<dbReference type="PATRIC" id="fig|991778.3.peg.2378"/>
<dbReference type="InterPro" id="IPR036318">
    <property type="entry name" value="FAD-bd_PCMH-like_sf"/>
</dbReference>
<dbReference type="PANTHER" id="PTHR11748:SF103">
    <property type="entry name" value="GLYCOLATE OXIDASE SUBUNIT GLCE"/>
    <property type="match status" value="1"/>
</dbReference>
<organism evidence="4 5">
    <name type="scientific">Rhodopirellula baltica WH47</name>
    <dbReference type="NCBI Taxonomy" id="991778"/>
    <lineage>
        <taxon>Bacteria</taxon>
        <taxon>Pseudomonadati</taxon>
        <taxon>Planctomycetota</taxon>
        <taxon>Planctomycetia</taxon>
        <taxon>Pirellulales</taxon>
        <taxon>Pirellulaceae</taxon>
        <taxon>Rhodopirellula</taxon>
    </lineage>
</organism>
<comment type="caution">
    <text evidence="4">The sequence shown here is derived from an EMBL/GenBank/DDBJ whole genome shotgun (WGS) entry which is preliminary data.</text>
</comment>
<dbReference type="InterPro" id="IPR016164">
    <property type="entry name" value="FAD-linked_Oxase-like_C"/>
</dbReference>
<evidence type="ECO:0000259" key="3">
    <source>
        <dbReference type="PROSITE" id="PS51387"/>
    </source>
</evidence>
<dbReference type="AlphaFoldDB" id="F2ARB7"/>
<dbReference type="Pfam" id="PF01565">
    <property type="entry name" value="FAD_binding_4"/>
    <property type="match status" value="1"/>
</dbReference>
<dbReference type="PANTHER" id="PTHR11748">
    <property type="entry name" value="D-LACTATE DEHYDROGENASE"/>
    <property type="match status" value="1"/>
</dbReference>
<dbReference type="InterPro" id="IPR006094">
    <property type="entry name" value="Oxid_FAD_bind_N"/>
</dbReference>
<evidence type="ECO:0000256" key="1">
    <source>
        <dbReference type="ARBA" id="ARBA00022630"/>
    </source>
</evidence>
<name>F2ARB7_RHOBT</name>
<accession>F2ARB7</accession>
<evidence type="ECO:0000256" key="2">
    <source>
        <dbReference type="ARBA" id="ARBA00022827"/>
    </source>
</evidence>
<reference evidence="4 5" key="1">
    <citation type="journal article" date="2013" name="Mar. Genomics">
        <title>Expression of sulfatases in Rhodopirellula baltica and the diversity of sulfatases in the genus Rhodopirellula.</title>
        <authorList>
            <person name="Wegner C.E."/>
            <person name="Richter-Heitmann T."/>
            <person name="Klindworth A."/>
            <person name="Klockow C."/>
            <person name="Richter M."/>
            <person name="Achstetter T."/>
            <person name="Glockner F.O."/>
            <person name="Harder J."/>
        </authorList>
    </citation>
    <scope>NUCLEOTIDE SEQUENCE [LARGE SCALE GENOMIC DNA]</scope>
    <source>
        <strain evidence="4 5">WH47</strain>
    </source>
</reference>
<evidence type="ECO:0000313" key="4">
    <source>
        <dbReference type="EMBL" id="EGF27735.1"/>
    </source>
</evidence>
<dbReference type="SUPFAM" id="SSF56176">
    <property type="entry name" value="FAD-binding/transporter-associated domain-like"/>
    <property type="match status" value="1"/>
</dbReference>
<protein>
    <submittedName>
        <fullName evidence="4">FAD linked oxidase domain protein</fullName>
    </submittedName>
</protein>
<dbReference type="RefSeq" id="WP_007326178.1">
    <property type="nucleotide sequence ID" value="NZ_AFAR01000126.1"/>
</dbReference>
<keyword evidence="1" id="KW-0285">Flavoprotein</keyword>
<dbReference type="Proteomes" id="UP000006222">
    <property type="component" value="Unassembled WGS sequence"/>
</dbReference>
<dbReference type="EMBL" id="AFAR01000126">
    <property type="protein sequence ID" value="EGF27735.1"/>
    <property type="molecule type" value="Genomic_DNA"/>
</dbReference>
<keyword evidence="2" id="KW-0274">FAD</keyword>
<dbReference type="InterPro" id="IPR016166">
    <property type="entry name" value="FAD-bd_PCMH"/>
</dbReference>
<dbReference type="InterPro" id="IPR016169">
    <property type="entry name" value="FAD-bd_PCMH_sub2"/>
</dbReference>
<dbReference type="GO" id="GO:0003824">
    <property type="term" value="F:catalytic activity"/>
    <property type="evidence" value="ECO:0007669"/>
    <property type="project" value="InterPro"/>
</dbReference>
<gene>
    <name evidence="4" type="ORF">RBWH47_03675</name>
</gene>
<dbReference type="GO" id="GO:0071949">
    <property type="term" value="F:FAD binding"/>
    <property type="evidence" value="ECO:0007669"/>
    <property type="project" value="InterPro"/>
</dbReference>
<evidence type="ECO:0000313" key="5">
    <source>
        <dbReference type="Proteomes" id="UP000006222"/>
    </source>
</evidence>
<dbReference type="Gene3D" id="3.30.465.10">
    <property type="match status" value="1"/>
</dbReference>
<dbReference type="SUPFAM" id="SSF55103">
    <property type="entry name" value="FAD-linked oxidases, C-terminal domain"/>
    <property type="match status" value="1"/>
</dbReference>
<feature type="domain" description="FAD-binding PCMH-type" evidence="3">
    <location>
        <begin position="4"/>
        <end position="199"/>
    </location>
</feature>
<sequence length="410" mass="44701">MSDMESNPASATTDNIEAPESVQHWADLIRDWNASSGGDHLIPVGRCSKPGLSRVNRTEKTESASITARRYSTRKLSGILQYDPSEFTISVASGTPLEEIMAALSANGQALPFDPPRAKLGATIGGCVASGWSGPGRWRYGGLRDFILAASFLDGLGNEVHTGAPVVKNAAGFDFPKLMVGSLGRLGVLTRLTFKVFPQSVEPQTWVVKCRDLASATMHLQTLTRLPVELDAIELCQPGMTDPDVWSIVLKVPGPQAVAESIIDRVQRSVGEADTRRLSEEHAEKSWSKLLHVEGDVAVRIPMTPRQIETVVQTFPSELTERGWRMHFGLAGNVLFVSGSGDLQVLDSWLIEHGLAGLVLNAGDSSTHGTQMGMWRHDEVVMRVAKAIDPRGRFAPFQFGERSHTKRWEA</sequence>